<dbReference type="EMBL" id="JBHSCQ010000004">
    <property type="protein sequence ID" value="MFC4264268.1"/>
    <property type="molecule type" value="Genomic_DNA"/>
</dbReference>
<evidence type="ECO:0000256" key="1">
    <source>
        <dbReference type="SAM" id="MobiDB-lite"/>
    </source>
</evidence>
<organism evidence="2 3">
    <name type="scientific">Arthrobacter cryoconiti</name>
    <dbReference type="NCBI Taxonomy" id="748907"/>
    <lineage>
        <taxon>Bacteria</taxon>
        <taxon>Bacillati</taxon>
        <taxon>Actinomycetota</taxon>
        <taxon>Actinomycetes</taxon>
        <taxon>Micrococcales</taxon>
        <taxon>Micrococcaceae</taxon>
        <taxon>Arthrobacter</taxon>
    </lineage>
</organism>
<accession>A0ABV8QY67</accession>
<evidence type="ECO:0000313" key="3">
    <source>
        <dbReference type="Proteomes" id="UP001595773"/>
    </source>
</evidence>
<sequence length="94" mass="9932">MVSPIFSDVVEPLRAKYVTIPPRLDKQAARLLPDTEARSLGHSGVSTVARASVAARSKSQHGVNELEAGTAPLQGDFKPGAGRKALPEKGQAWS</sequence>
<comment type="caution">
    <text evidence="2">The sequence shown here is derived from an EMBL/GenBank/DDBJ whole genome shotgun (WGS) entry which is preliminary data.</text>
</comment>
<reference evidence="3" key="1">
    <citation type="journal article" date="2019" name="Int. J. Syst. Evol. Microbiol.">
        <title>The Global Catalogue of Microorganisms (GCM) 10K type strain sequencing project: providing services to taxonomists for standard genome sequencing and annotation.</title>
        <authorList>
            <consortium name="The Broad Institute Genomics Platform"/>
            <consortium name="The Broad Institute Genome Sequencing Center for Infectious Disease"/>
            <person name="Wu L."/>
            <person name="Ma J."/>
        </authorList>
    </citation>
    <scope>NUCLEOTIDE SEQUENCE [LARGE SCALE GENOMIC DNA]</scope>
    <source>
        <strain evidence="3">CGMCC 1.10698</strain>
    </source>
</reference>
<name>A0ABV8QY67_9MICC</name>
<protein>
    <submittedName>
        <fullName evidence="2">Uncharacterized protein</fullName>
    </submittedName>
</protein>
<evidence type="ECO:0000313" key="2">
    <source>
        <dbReference type="EMBL" id="MFC4264268.1"/>
    </source>
</evidence>
<dbReference type="RefSeq" id="WP_230067943.1">
    <property type="nucleotide sequence ID" value="NZ_BAABLL010000001.1"/>
</dbReference>
<gene>
    <name evidence="2" type="ORF">ACFOW9_01480</name>
</gene>
<feature type="region of interest" description="Disordered" evidence="1">
    <location>
        <begin position="51"/>
        <end position="94"/>
    </location>
</feature>
<proteinExistence type="predicted"/>
<keyword evidence="3" id="KW-1185">Reference proteome</keyword>
<dbReference type="Proteomes" id="UP001595773">
    <property type="component" value="Unassembled WGS sequence"/>
</dbReference>